<proteinExistence type="predicted"/>
<dbReference type="EMBL" id="MN740952">
    <property type="protein sequence ID" value="QHU19517.1"/>
    <property type="molecule type" value="Genomic_DNA"/>
</dbReference>
<feature type="region of interest" description="Disordered" evidence="1">
    <location>
        <begin position="136"/>
        <end position="159"/>
    </location>
</feature>
<reference evidence="2" key="1">
    <citation type="journal article" date="2020" name="Nature">
        <title>Giant virus diversity and host interactions through global metagenomics.</title>
        <authorList>
            <person name="Schulz F."/>
            <person name="Roux S."/>
            <person name="Paez-Espino D."/>
            <person name="Jungbluth S."/>
            <person name="Walsh D.A."/>
            <person name="Denef V.J."/>
            <person name="McMahon K.D."/>
            <person name="Konstantinidis K.T."/>
            <person name="Eloe-Fadrosh E.A."/>
            <person name="Kyrpides N.C."/>
            <person name="Woyke T."/>
        </authorList>
    </citation>
    <scope>NUCLEOTIDE SEQUENCE</scope>
    <source>
        <strain evidence="2">GVMAG-S-3300013014-113</strain>
    </source>
</reference>
<dbReference type="AlphaFoldDB" id="A0A6C0KS38"/>
<accession>A0A6C0KS38</accession>
<name>A0A6C0KS38_9ZZZZ</name>
<evidence type="ECO:0000256" key="1">
    <source>
        <dbReference type="SAM" id="MobiDB-lite"/>
    </source>
</evidence>
<evidence type="ECO:0000313" key="2">
    <source>
        <dbReference type="EMBL" id="QHU19517.1"/>
    </source>
</evidence>
<feature type="compositionally biased region" description="Acidic residues" evidence="1">
    <location>
        <begin position="136"/>
        <end position="155"/>
    </location>
</feature>
<sequence length="251" mass="30292">MFSNTTLYIPDYVVVEDIPTIIKYFEYYNIAKVKKVQVFKHCEPEYYVEDRCPYGFALIEIDYYYDNQGARNFYSSIENKKGIIVYDDPNFWEVQFSPYEEDKSSVLVNHNKKFQNYSTCDSDYDSDEECFYNNDELEEDQDEQKDEDEDQDQKEEEPIKFNTDYSLDNFNYANYEKNYANFKKKQSSKKQKLSKELYEIKTAINNICTKQDKLLKLLLINNELKSKKQKNNQKIKEFKTSWARRLRHESI</sequence>
<protein>
    <submittedName>
        <fullName evidence="2">Uncharacterized protein</fullName>
    </submittedName>
</protein>
<organism evidence="2">
    <name type="scientific">viral metagenome</name>
    <dbReference type="NCBI Taxonomy" id="1070528"/>
    <lineage>
        <taxon>unclassified sequences</taxon>
        <taxon>metagenomes</taxon>
        <taxon>organismal metagenomes</taxon>
    </lineage>
</organism>